<dbReference type="EMBL" id="KV423994">
    <property type="protein sequence ID" value="KZT55499.1"/>
    <property type="molecule type" value="Genomic_DNA"/>
</dbReference>
<dbReference type="AlphaFoldDB" id="A0A165ETL3"/>
<proteinExistence type="predicted"/>
<feature type="domain" description="AB hydrolase-1" evidence="1">
    <location>
        <begin position="39"/>
        <end position="309"/>
    </location>
</feature>
<reference evidence="2 3" key="1">
    <citation type="journal article" date="2016" name="Mol. Biol. Evol.">
        <title>Comparative Genomics of Early-Diverging Mushroom-Forming Fungi Provides Insights into the Origins of Lignocellulose Decay Capabilities.</title>
        <authorList>
            <person name="Nagy L.G."/>
            <person name="Riley R."/>
            <person name="Tritt A."/>
            <person name="Adam C."/>
            <person name="Daum C."/>
            <person name="Floudas D."/>
            <person name="Sun H."/>
            <person name="Yadav J.S."/>
            <person name="Pangilinan J."/>
            <person name="Larsson K.H."/>
            <person name="Matsuura K."/>
            <person name="Barry K."/>
            <person name="Labutti K."/>
            <person name="Kuo R."/>
            <person name="Ohm R.A."/>
            <person name="Bhattacharya S.S."/>
            <person name="Shirouzu T."/>
            <person name="Yoshinaga Y."/>
            <person name="Martin F.M."/>
            <person name="Grigoriev I.V."/>
            <person name="Hibbett D.S."/>
        </authorList>
    </citation>
    <scope>NUCLEOTIDE SEQUENCE [LARGE SCALE GENOMIC DNA]</scope>
    <source>
        <strain evidence="2 3">HHB12733</strain>
    </source>
</reference>
<dbReference type="InterPro" id="IPR000073">
    <property type="entry name" value="AB_hydrolase_1"/>
</dbReference>
<dbReference type="OrthoDB" id="5311491at2759"/>
<evidence type="ECO:0000313" key="2">
    <source>
        <dbReference type="EMBL" id="KZT55499.1"/>
    </source>
</evidence>
<keyword evidence="2" id="KW-0378">Hydrolase</keyword>
<keyword evidence="3" id="KW-1185">Reference proteome</keyword>
<dbReference type="Pfam" id="PF12697">
    <property type="entry name" value="Abhydrolase_6"/>
    <property type="match status" value="1"/>
</dbReference>
<name>A0A165ETL3_9BASI</name>
<organism evidence="2 3">
    <name type="scientific">Calocera cornea HHB12733</name>
    <dbReference type="NCBI Taxonomy" id="1353952"/>
    <lineage>
        <taxon>Eukaryota</taxon>
        <taxon>Fungi</taxon>
        <taxon>Dikarya</taxon>
        <taxon>Basidiomycota</taxon>
        <taxon>Agaricomycotina</taxon>
        <taxon>Dacrymycetes</taxon>
        <taxon>Dacrymycetales</taxon>
        <taxon>Dacrymycetaceae</taxon>
        <taxon>Calocera</taxon>
    </lineage>
</organism>
<dbReference type="Proteomes" id="UP000076842">
    <property type="component" value="Unassembled WGS sequence"/>
</dbReference>
<dbReference type="GO" id="GO:0016787">
    <property type="term" value="F:hydrolase activity"/>
    <property type="evidence" value="ECO:0007669"/>
    <property type="project" value="UniProtKB-KW"/>
</dbReference>
<gene>
    <name evidence="2" type="ORF">CALCODRAFT_518757</name>
</gene>
<dbReference type="InParanoid" id="A0A165ETL3"/>
<evidence type="ECO:0000259" key="1">
    <source>
        <dbReference type="Pfam" id="PF12697"/>
    </source>
</evidence>
<dbReference type="InterPro" id="IPR029058">
    <property type="entry name" value="AB_hydrolase_fold"/>
</dbReference>
<sequence length="334" mass="36542">MAVEWKTATLAPIPGEEPIHLGYFDTGAPENVQEPYTTIIAVHGFSSNGGAWENSAALFAKDVRFIAHNRRGYLGSSDHYEGEAKDAVGRYMIDLAGFIRFVAEKLNVPAKDEEGRGGIVVMGWSKGTASTMTLLSLLASPKQPPFSLPGSLDLQPYLSTLKTHLRHLILFEPPGETIGLPYTPDYAAVINSDKPFMEAFPAWLVPTVPEEKRHMLGKAVDVKNAAKDFTVWLAERTDEKECARVAEVGLKHVPKDIGVGLIWCAGSIQWCRDTGAWIAERLGDQPNTVVRNIPGGHHFFNITDAEIFVPAIESLIAELDKRVYTPGPIVPSAL</sequence>
<protein>
    <submittedName>
        <fullName evidence="2">Alpha/beta-hydrolase</fullName>
    </submittedName>
</protein>
<dbReference type="SUPFAM" id="SSF53474">
    <property type="entry name" value="alpha/beta-Hydrolases"/>
    <property type="match status" value="1"/>
</dbReference>
<dbReference type="Gene3D" id="3.40.50.1820">
    <property type="entry name" value="alpha/beta hydrolase"/>
    <property type="match status" value="1"/>
</dbReference>
<accession>A0A165ETL3</accession>
<evidence type="ECO:0000313" key="3">
    <source>
        <dbReference type="Proteomes" id="UP000076842"/>
    </source>
</evidence>